<feature type="transmembrane region" description="Helical" evidence="6">
    <location>
        <begin position="33"/>
        <end position="54"/>
    </location>
</feature>
<proteinExistence type="inferred from homology"/>
<feature type="transmembrane region" description="Helical" evidence="6">
    <location>
        <begin position="66"/>
        <end position="92"/>
    </location>
</feature>
<keyword evidence="5 6" id="KW-0472">Membrane</keyword>
<dbReference type="Pfam" id="PF01594">
    <property type="entry name" value="AI-2E_transport"/>
    <property type="match status" value="1"/>
</dbReference>
<comment type="caution">
    <text evidence="7">The sequence shown here is derived from an EMBL/GenBank/DDBJ whole genome shotgun (WGS) entry which is preliminary data.</text>
</comment>
<dbReference type="InterPro" id="IPR002549">
    <property type="entry name" value="AI-2E-like"/>
</dbReference>
<evidence type="ECO:0000313" key="8">
    <source>
        <dbReference type="Proteomes" id="UP000019102"/>
    </source>
</evidence>
<keyword evidence="3 6" id="KW-0812">Transmembrane</keyword>
<comment type="similarity">
    <text evidence="2">Belongs to the autoinducer-2 exporter (AI-2E) (TC 2.A.86) family.</text>
</comment>
<organism evidence="7 8">
    <name type="scientific">Gracilibacillus boraciitolerans JCM 21714</name>
    <dbReference type="NCBI Taxonomy" id="1298598"/>
    <lineage>
        <taxon>Bacteria</taxon>
        <taxon>Bacillati</taxon>
        <taxon>Bacillota</taxon>
        <taxon>Bacilli</taxon>
        <taxon>Bacillales</taxon>
        <taxon>Bacillaceae</taxon>
        <taxon>Gracilibacillus</taxon>
    </lineage>
</organism>
<sequence>MWWKNSYFKYITAFILLLIAIFFMKLMHLFDPFLTIFKTLFYPVLIAGFLFYILRPVVELISKKMHIANVMAILITFISVTGMIYGAGYFLASTIRKEVEDFSHLPSKLQEMADKAKMEVEKKDMGLLSTNSIEHEITQYFSNLTQRMGEHFTQVFTTVIGAATLMIIVPILVFFFLKDGKSLCHLPLSF</sequence>
<evidence type="ECO:0000256" key="2">
    <source>
        <dbReference type="ARBA" id="ARBA00009773"/>
    </source>
</evidence>
<evidence type="ECO:0000256" key="4">
    <source>
        <dbReference type="ARBA" id="ARBA00022989"/>
    </source>
</evidence>
<evidence type="ECO:0000313" key="7">
    <source>
        <dbReference type="EMBL" id="GAE92091.1"/>
    </source>
</evidence>
<dbReference type="STRING" id="1298598.JCM21714_1072"/>
<evidence type="ECO:0000256" key="3">
    <source>
        <dbReference type="ARBA" id="ARBA00022692"/>
    </source>
</evidence>
<accession>W4VG07</accession>
<gene>
    <name evidence="7" type="ORF">JCM21714_1072</name>
</gene>
<feature type="transmembrane region" description="Helical" evidence="6">
    <location>
        <begin position="7"/>
        <end position="27"/>
    </location>
</feature>
<name>W4VG07_9BACI</name>
<dbReference type="eggNOG" id="COG0628">
    <property type="taxonomic scope" value="Bacteria"/>
</dbReference>
<dbReference type="GO" id="GO:0016020">
    <property type="term" value="C:membrane"/>
    <property type="evidence" value="ECO:0007669"/>
    <property type="project" value="UniProtKB-SubCell"/>
</dbReference>
<evidence type="ECO:0000256" key="6">
    <source>
        <dbReference type="SAM" id="Phobius"/>
    </source>
</evidence>
<evidence type="ECO:0000256" key="1">
    <source>
        <dbReference type="ARBA" id="ARBA00004141"/>
    </source>
</evidence>
<dbReference type="EMBL" id="BAVS01000003">
    <property type="protein sequence ID" value="GAE92091.1"/>
    <property type="molecule type" value="Genomic_DNA"/>
</dbReference>
<evidence type="ECO:0000256" key="5">
    <source>
        <dbReference type="ARBA" id="ARBA00023136"/>
    </source>
</evidence>
<keyword evidence="4 6" id="KW-1133">Transmembrane helix</keyword>
<keyword evidence="8" id="KW-1185">Reference proteome</keyword>
<feature type="transmembrane region" description="Helical" evidence="6">
    <location>
        <begin position="155"/>
        <end position="177"/>
    </location>
</feature>
<reference evidence="7 8" key="1">
    <citation type="journal article" date="2014" name="Genome Announc.">
        <title>Draft Genome Sequence of the Boron-Tolerant and Moderately Halotolerant Bacterium Gracilibacillus boraciitolerans JCM 21714T.</title>
        <authorList>
            <person name="Ahmed I."/>
            <person name="Oshima K."/>
            <person name="Suda W."/>
            <person name="Kitamura K."/>
            <person name="Iida T."/>
            <person name="Ohmori Y."/>
            <person name="Fujiwara T."/>
            <person name="Hattori M."/>
            <person name="Ohkuma M."/>
        </authorList>
    </citation>
    <scope>NUCLEOTIDE SEQUENCE [LARGE SCALE GENOMIC DNA]</scope>
    <source>
        <strain evidence="7 8">JCM 21714</strain>
    </source>
</reference>
<dbReference type="Proteomes" id="UP000019102">
    <property type="component" value="Unassembled WGS sequence"/>
</dbReference>
<dbReference type="AlphaFoldDB" id="W4VG07"/>
<protein>
    <submittedName>
        <fullName evidence="7">Membrane protein</fullName>
    </submittedName>
</protein>
<comment type="subcellular location">
    <subcellularLocation>
        <location evidence="1">Membrane</location>
        <topology evidence="1">Multi-pass membrane protein</topology>
    </subcellularLocation>
</comment>